<dbReference type="Gene3D" id="3.40.50.720">
    <property type="entry name" value="NAD(P)-binding Rossmann-like Domain"/>
    <property type="match status" value="1"/>
</dbReference>
<dbReference type="Gene3D" id="3.90.180.10">
    <property type="entry name" value="Medium-chain alcohol dehydrogenases, catalytic domain"/>
    <property type="match status" value="1"/>
</dbReference>
<accession>A0A176Z2H3</accession>
<feature type="domain" description="Enoyl reductase (ER)" evidence="3">
    <location>
        <begin position="8"/>
        <end position="303"/>
    </location>
</feature>
<evidence type="ECO:0000313" key="4">
    <source>
        <dbReference type="EMBL" id="OAF14868.1"/>
    </source>
</evidence>
<keyword evidence="5" id="KW-1185">Reference proteome</keyword>
<name>A0A176Z2H3_9BRAD</name>
<comment type="caution">
    <text evidence="4">The sequence shown here is derived from an EMBL/GenBank/DDBJ whole genome shotgun (WGS) entry which is preliminary data.</text>
</comment>
<sequence>MKAFVPTGDTSNLARLADVPEPVPAPHEAIVAVTAYSVNRGETFLLEKPPSGWRPGKDIVGRVIKEADSGQGPKRGTRVVGHPPAFGWAERVAVPVDNLVALTEGISDARAAALPLAGLTALRLTRVAGHLTRKRILVTGASGGVGHYLTELATQQGAEVNVVTASPERAERLKALGAENAVFDVAEAKGPFDIVYESVGGESLPISLSKLKKGGNLIWFGQASRKAPRIDFFAFWNGPVSGNIRHFDYTDFDGPVSDDLKILVDLVREDQLHPEIGLEADWTETPDVLHQLRNRGIRGNAILTVTAAP</sequence>
<evidence type="ECO:0000256" key="1">
    <source>
        <dbReference type="ARBA" id="ARBA00022857"/>
    </source>
</evidence>
<dbReference type="InterPro" id="IPR013149">
    <property type="entry name" value="ADH-like_C"/>
</dbReference>
<dbReference type="EMBL" id="LUUB01000027">
    <property type="protein sequence ID" value="OAF14868.1"/>
    <property type="molecule type" value="Genomic_DNA"/>
</dbReference>
<gene>
    <name evidence="4" type="ORF">AYJ54_41300</name>
</gene>
<evidence type="ECO:0000313" key="5">
    <source>
        <dbReference type="Proteomes" id="UP000076959"/>
    </source>
</evidence>
<dbReference type="SUPFAM" id="SSF50129">
    <property type="entry name" value="GroES-like"/>
    <property type="match status" value="1"/>
</dbReference>
<dbReference type="InterPro" id="IPR036291">
    <property type="entry name" value="NAD(P)-bd_dom_sf"/>
</dbReference>
<keyword evidence="1" id="KW-0521">NADP</keyword>
<dbReference type="Pfam" id="PF00107">
    <property type="entry name" value="ADH_zinc_N"/>
    <property type="match status" value="1"/>
</dbReference>
<dbReference type="GO" id="GO:0035925">
    <property type="term" value="F:mRNA 3'-UTR AU-rich region binding"/>
    <property type="evidence" value="ECO:0007669"/>
    <property type="project" value="TreeGrafter"/>
</dbReference>
<dbReference type="GO" id="GO:0005829">
    <property type="term" value="C:cytosol"/>
    <property type="evidence" value="ECO:0007669"/>
    <property type="project" value="TreeGrafter"/>
</dbReference>
<evidence type="ECO:0000259" key="3">
    <source>
        <dbReference type="SMART" id="SM00829"/>
    </source>
</evidence>
<protein>
    <submittedName>
        <fullName evidence="4">Alcohol dehydrogenase</fullName>
    </submittedName>
</protein>
<dbReference type="InterPro" id="IPR011032">
    <property type="entry name" value="GroES-like_sf"/>
</dbReference>
<dbReference type="OrthoDB" id="9809185at2"/>
<dbReference type="PANTHER" id="PTHR48106:SF7">
    <property type="entry name" value="DEHYDROGENASE, ZINC-CONTAINING, PUTATIVE (AFU_ORTHOLOGUE AFUA_5G10220)-RELATED"/>
    <property type="match status" value="1"/>
</dbReference>
<dbReference type="GO" id="GO:0003960">
    <property type="term" value="F:quinone reductase (NADPH) activity"/>
    <property type="evidence" value="ECO:0007669"/>
    <property type="project" value="TreeGrafter"/>
</dbReference>
<organism evidence="4 5">
    <name type="scientific">Bradyrhizobium centrolobii</name>
    <dbReference type="NCBI Taxonomy" id="1505087"/>
    <lineage>
        <taxon>Bacteria</taxon>
        <taxon>Pseudomonadati</taxon>
        <taxon>Pseudomonadota</taxon>
        <taxon>Alphaproteobacteria</taxon>
        <taxon>Hyphomicrobiales</taxon>
        <taxon>Nitrobacteraceae</taxon>
        <taxon>Bradyrhizobium</taxon>
    </lineage>
</organism>
<keyword evidence="2" id="KW-0560">Oxidoreductase</keyword>
<dbReference type="SMART" id="SM00829">
    <property type="entry name" value="PKS_ER"/>
    <property type="match status" value="1"/>
</dbReference>
<reference evidence="4 5" key="1">
    <citation type="submission" date="2016-03" db="EMBL/GenBank/DDBJ databases">
        <title>Draft Genome Sequence of the Strain BR 10245 (Bradyrhizobium sp.) isolated from nodules of Centrolobium paraense.</title>
        <authorList>
            <person name="Simoes-Araujo J.L.Sr."/>
            <person name="Barauna A.C."/>
            <person name="Silva K."/>
            <person name="Zilli J.E."/>
        </authorList>
    </citation>
    <scope>NUCLEOTIDE SEQUENCE [LARGE SCALE GENOMIC DNA]</scope>
    <source>
        <strain evidence="4 5">BR 10245</strain>
    </source>
</reference>
<dbReference type="Proteomes" id="UP000076959">
    <property type="component" value="Unassembled WGS sequence"/>
</dbReference>
<dbReference type="GO" id="GO:0070402">
    <property type="term" value="F:NADPH binding"/>
    <property type="evidence" value="ECO:0007669"/>
    <property type="project" value="TreeGrafter"/>
</dbReference>
<dbReference type="AlphaFoldDB" id="A0A176Z2H3"/>
<dbReference type="STRING" id="1505087.AYJ54_41300"/>
<dbReference type="PANTHER" id="PTHR48106">
    <property type="entry name" value="QUINONE OXIDOREDUCTASE PIG3-RELATED"/>
    <property type="match status" value="1"/>
</dbReference>
<dbReference type="RefSeq" id="WP_063697020.1">
    <property type="nucleotide sequence ID" value="NZ_LUUB01000027.1"/>
</dbReference>
<proteinExistence type="predicted"/>
<evidence type="ECO:0000256" key="2">
    <source>
        <dbReference type="ARBA" id="ARBA00023002"/>
    </source>
</evidence>
<dbReference type="InterPro" id="IPR020843">
    <property type="entry name" value="ER"/>
</dbReference>
<dbReference type="SUPFAM" id="SSF51735">
    <property type="entry name" value="NAD(P)-binding Rossmann-fold domains"/>
    <property type="match status" value="1"/>
</dbReference>